<evidence type="ECO:0000259" key="10">
    <source>
        <dbReference type="PROSITE" id="PS50188"/>
    </source>
</evidence>
<dbReference type="GO" id="GO:0045087">
    <property type="term" value="P:innate immune response"/>
    <property type="evidence" value="ECO:0007669"/>
    <property type="project" value="UniProtKB-KW"/>
</dbReference>
<dbReference type="AlphaFoldDB" id="A0A9W8CC47"/>
<comment type="caution">
    <text evidence="11">The sequence shown here is derived from an EMBL/GenBank/DDBJ whole genome shotgun (WGS) entry which is preliminary data.</text>
</comment>
<sequence>MAESSTSTTKPRSTRRENMDETPFLSSSSVCLTEELQCSVCLDVFSDPVSTPCGHNFCRSCLKQCWDISLICSCPMCKETFSKRPDLKINTTLKQLVLHFKEKFSLTRSEVICDICDERKLKALKSCLVCQASYCETHLELHQKMTLKKHKLMDPVENIKDYICQKHERPLELFCRDDQTCVCVFCTDGDHKTHNTVPLEEESKEKKTQLKKTQTDVQQMIQERIKKIQDIKHSAELRKIDPSMYRPPHTKNWSEISMKSDVSVETLRRALTQLQETLHDKLTQTVLRKMQQYAVDVTLDPDTAHPNLILSEDGKQVRHGDIRHELPDNPERFDKCVCVLGKEGFSSGRFYFEVQVKEKTDWTLGVVRESINRKKMIRQTPQNGYWAVILRDEYNYWACAGPFVSLCLRVSPQKVGVFVDYEEGLVCFYDVDNRSHIYSFTGQTFTEKLFPYFSPCANGEGKNSVPLIITPVNGGND</sequence>
<dbReference type="InterPro" id="IPR051051">
    <property type="entry name" value="E3_ubiq-ligase_TRIM/RNF"/>
</dbReference>
<gene>
    <name evidence="11" type="ORF">IRJ41_006950</name>
</gene>
<evidence type="ECO:0000256" key="1">
    <source>
        <dbReference type="ARBA" id="ARBA00022588"/>
    </source>
</evidence>
<dbReference type="Pfam" id="PF13445">
    <property type="entry name" value="zf-RING_UBOX"/>
    <property type="match status" value="1"/>
</dbReference>
<keyword evidence="3 6" id="KW-0863">Zinc-finger</keyword>
<dbReference type="SMART" id="SM00589">
    <property type="entry name" value="PRY"/>
    <property type="match status" value="1"/>
</dbReference>
<evidence type="ECO:0000256" key="3">
    <source>
        <dbReference type="ARBA" id="ARBA00022771"/>
    </source>
</evidence>
<dbReference type="InterPro" id="IPR017907">
    <property type="entry name" value="Znf_RING_CS"/>
</dbReference>
<dbReference type="Pfam" id="PF00643">
    <property type="entry name" value="zf-B_box"/>
    <property type="match status" value="1"/>
</dbReference>
<keyword evidence="5" id="KW-0391">Immunity</keyword>
<dbReference type="InterPro" id="IPR027370">
    <property type="entry name" value="Znf-RING_euk"/>
</dbReference>
<organism evidence="11 12">
    <name type="scientific">Triplophysa rosa</name>
    <name type="common">Cave loach</name>
    <dbReference type="NCBI Taxonomy" id="992332"/>
    <lineage>
        <taxon>Eukaryota</taxon>
        <taxon>Metazoa</taxon>
        <taxon>Chordata</taxon>
        <taxon>Craniata</taxon>
        <taxon>Vertebrata</taxon>
        <taxon>Euteleostomi</taxon>
        <taxon>Actinopterygii</taxon>
        <taxon>Neopterygii</taxon>
        <taxon>Teleostei</taxon>
        <taxon>Ostariophysi</taxon>
        <taxon>Cypriniformes</taxon>
        <taxon>Nemacheilidae</taxon>
        <taxon>Triplophysa</taxon>
    </lineage>
</organism>
<evidence type="ECO:0000259" key="8">
    <source>
        <dbReference type="PROSITE" id="PS50089"/>
    </source>
</evidence>
<dbReference type="Gene3D" id="4.10.830.40">
    <property type="match status" value="1"/>
</dbReference>
<dbReference type="InterPro" id="IPR003877">
    <property type="entry name" value="SPRY_dom"/>
</dbReference>
<feature type="domain" description="B30.2/SPRY" evidence="10">
    <location>
        <begin position="277"/>
        <end position="472"/>
    </location>
</feature>
<dbReference type="InterPro" id="IPR001870">
    <property type="entry name" value="B30.2/SPRY"/>
</dbReference>
<dbReference type="PROSITE" id="PS50119">
    <property type="entry name" value="ZF_BBOX"/>
    <property type="match status" value="1"/>
</dbReference>
<dbReference type="InterPro" id="IPR013320">
    <property type="entry name" value="ConA-like_dom_sf"/>
</dbReference>
<dbReference type="SMART" id="SM00336">
    <property type="entry name" value="BBOX"/>
    <property type="match status" value="1"/>
</dbReference>
<dbReference type="PROSITE" id="PS50089">
    <property type="entry name" value="ZF_RING_2"/>
    <property type="match status" value="1"/>
</dbReference>
<dbReference type="SMART" id="SM00184">
    <property type="entry name" value="RING"/>
    <property type="match status" value="1"/>
</dbReference>
<proteinExistence type="predicted"/>
<dbReference type="CDD" id="cd19769">
    <property type="entry name" value="Bbox2_TRIM16-like"/>
    <property type="match status" value="1"/>
</dbReference>
<dbReference type="SUPFAM" id="SSF57850">
    <property type="entry name" value="RING/U-box"/>
    <property type="match status" value="1"/>
</dbReference>
<evidence type="ECO:0000259" key="9">
    <source>
        <dbReference type="PROSITE" id="PS50119"/>
    </source>
</evidence>
<dbReference type="SUPFAM" id="SSF57845">
    <property type="entry name" value="B-box zinc-binding domain"/>
    <property type="match status" value="1"/>
</dbReference>
<dbReference type="InterPro" id="IPR001841">
    <property type="entry name" value="Znf_RING"/>
</dbReference>
<dbReference type="PROSITE" id="PS00518">
    <property type="entry name" value="ZF_RING_1"/>
    <property type="match status" value="1"/>
</dbReference>
<keyword evidence="4" id="KW-0862">Zinc</keyword>
<evidence type="ECO:0000256" key="6">
    <source>
        <dbReference type="PROSITE-ProRule" id="PRU00024"/>
    </source>
</evidence>
<evidence type="ECO:0000256" key="4">
    <source>
        <dbReference type="ARBA" id="ARBA00022833"/>
    </source>
</evidence>
<keyword evidence="12" id="KW-1185">Reference proteome</keyword>
<dbReference type="Gene3D" id="2.60.120.920">
    <property type="match status" value="1"/>
</dbReference>
<dbReference type="PANTHER" id="PTHR25465:SF32">
    <property type="entry name" value="BLOODTHIRSTY-RELATED GENE FAMILY, MEMBER 16 ISOFORM X1-RELATED"/>
    <property type="match status" value="1"/>
</dbReference>
<protein>
    <recommendedName>
        <fullName evidence="13">E3 ubiquitin-protein ligase TRIM39-like</fullName>
    </recommendedName>
</protein>
<evidence type="ECO:0000313" key="12">
    <source>
        <dbReference type="Proteomes" id="UP001059041"/>
    </source>
</evidence>
<dbReference type="InterPro" id="IPR003879">
    <property type="entry name" value="Butyrophylin_SPRY"/>
</dbReference>
<dbReference type="Pfam" id="PF00622">
    <property type="entry name" value="SPRY"/>
    <property type="match status" value="1"/>
</dbReference>
<reference evidence="11" key="1">
    <citation type="submission" date="2021-02" db="EMBL/GenBank/DDBJ databases">
        <title>Comparative genomics reveals that relaxation of natural selection precedes convergent phenotypic evolution of cavefish.</title>
        <authorList>
            <person name="Peng Z."/>
        </authorList>
    </citation>
    <scope>NUCLEOTIDE SEQUENCE</scope>
    <source>
        <tissue evidence="11">Muscle</tissue>
    </source>
</reference>
<dbReference type="CDD" id="cd13733">
    <property type="entry name" value="SPRY_PRY_C-I_1"/>
    <property type="match status" value="1"/>
</dbReference>
<accession>A0A9W8CC47</accession>
<dbReference type="Gene3D" id="3.30.160.60">
    <property type="entry name" value="Classic Zinc Finger"/>
    <property type="match status" value="1"/>
</dbReference>
<name>A0A9W8CC47_TRIRA</name>
<evidence type="ECO:0008006" key="13">
    <source>
        <dbReference type="Google" id="ProtNLM"/>
    </source>
</evidence>
<dbReference type="GO" id="GO:0008270">
    <property type="term" value="F:zinc ion binding"/>
    <property type="evidence" value="ECO:0007669"/>
    <property type="project" value="UniProtKB-KW"/>
</dbReference>
<dbReference type="InterPro" id="IPR043136">
    <property type="entry name" value="B30.2/SPRY_sf"/>
</dbReference>
<dbReference type="Proteomes" id="UP001059041">
    <property type="component" value="Linkage Group LG1"/>
</dbReference>
<dbReference type="EMBL" id="JAFHDT010000001">
    <property type="protein sequence ID" value="KAI7814048.1"/>
    <property type="molecule type" value="Genomic_DNA"/>
</dbReference>
<dbReference type="Gene3D" id="3.30.40.10">
    <property type="entry name" value="Zinc/RING finger domain, C3HC4 (zinc finger)"/>
    <property type="match status" value="1"/>
</dbReference>
<dbReference type="PRINTS" id="PR01407">
    <property type="entry name" value="BUTYPHLNCDUF"/>
</dbReference>
<feature type="region of interest" description="Disordered" evidence="7">
    <location>
        <begin position="1"/>
        <end position="21"/>
    </location>
</feature>
<dbReference type="SUPFAM" id="SSF49899">
    <property type="entry name" value="Concanavalin A-like lectins/glucanases"/>
    <property type="match status" value="1"/>
</dbReference>
<dbReference type="Pfam" id="PF13765">
    <property type="entry name" value="PRY"/>
    <property type="match status" value="1"/>
</dbReference>
<feature type="domain" description="B box-type" evidence="9">
    <location>
        <begin position="159"/>
        <end position="199"/>
    </location>
</feature>
<dbReference type="GO" id="GO:0005737">
    <property type="term" value="C:cytoplasm"/>
    <property type="evidence" value="ECO:0007669"/>
    <property type="project" value="UniProtKB-ARBA"/>
</dbReference>
<dbReference type="InterPro" id="IPR006574">
    <property type="entry name" value="PRY"/>
</dbReference>
<dbReference type="CDD" id="cd19802">
    <property type="entry name" value="Bbox1_TRIM8-like"/>
    <property type="match status" value="1"/>
</dbReference>
<evidence type="ECO:0000256" key="5">
    <source>
        <dbReference type="ARBA" id="ARBA00022859"/>
    </source>
</evidence>
<evidence type="ECO:0000256" key="2">
    <source>
        <dbReference type="ARBA" id="ARBA00022723"/>
    </source>
</evidence>
<feature type="domain" description="RING-type" evidence="8">
    <location>
        <begin position="38"/>
        <end position="78"/>
    </location>
</feature>
<dbReference type="InterPro" id="IPR013083">
    <property type="entry name" value="Znf_RING/FYVE/PHD"/>
</dbReference>
<dbReference type="InterPro" id="IPR000315">
    <property type="entry name" value="Znf_B-box"/>
</dbReference>
<dbReference type="PANTHER" id="PTHR25465">
    <property type="entry name" value="B-BOX DOMAIN CONTAINING"/>
    <property type="match status" value="1"/>
</dbReference>
<keyword evidence="1" id="KW-0399">Innate immunity</keyword>
<dbReference type="SMART" id="SM00449">
    <property type="entry name" value="SPRY"/>
    <property type="match status" value="1"/>
</dbReference>
<keyword evidence="2" id="KW-0479">Metal-binding</keyword>
<evidence type="ECO:0000313" key="11">
    <source>
        <dbReference type="EMBL" id="KAI7814048.1"/>
    </source>
</evidence>
<dbReference type="FunFam" id="2.60.120.920:FF:000004">
    <property type="entry name" value="Butyrophilin subfamily 1 member A1"/>
    <property type="match status" value="1"/>
</dbReference>
<evidence type="ECO:0000256" key="7">
    <source>
        <dbReference type="SAM" id="MobiDB-lite"/>
    </source>
</evidence>
<dbReference type="PROSITE" id="PS50188">
    <property type="entry name" value="B302_SPRY"/>
    <property type="match status" value="1"/>
</dbReference>
<feature type="compositionally biased region" description="Low complexity" evidence="7">
    <location>
        <begin position="1"/>
        <end position="11"/>
    </location>
</feature>